<feature type="chain" id="PRO_5046897361" evidence="1">
    <location>
        <begin position="22"/>
        <end position="426"/>
    </location>
</feature>
<proteinExistence type="predicted"/>
<name>A0ABS3M7G0_9BACT</name>
<dbReference type="Pfam" id="PF11276">
    <property type="entry name" value="DUF3078"/>
    <property type="match status" value="1"/>
</dbReference>
<gene>
    <name evidence="2" type="ORF">JHU38_09810</name>
</gene>
<feature type="signal peptide" evidence="1">
    <location>
        <begin position="1"/>
        <end position="21"/>
    </location>
</feature>
<dbReference type="EMBL" id="JAERMS010000035">
    <property type="protein sequence ID" value="MBO1364060.1"/>
    <property type="molecule type" value="Genomic_DNA"/>
</dbReference>
<dbReference type="Proteomes" id="UP000664265">
    <property type="component" value="Unassembled WGS sequence"/>
</dbReference>
<evidence type="ECO:0000313" key="2">
    <source>
        <dbReference type="EMBL" id="MBO1364060.1"/>
    </source>
</evidence>
<reference evidence="2 3" key="1">
    <citation type="submission" date="2021-01" db="EMBL/GenBank/DDBJ databases">
        <title>Prevotella A2931 sp. nov.</title>
        <authorList>
            <person name="Buhl M."/>
            <person name="Oberhettinger P."/>
        </authorList>
    </citation>
    <scope>NUCLEOTIDE SEQUENCE [LARGE SCALE GENOMIC DNA]</scope>
    <source>
        <strain evidence="2 3">A2931</strain>
    </source>
</reference>
<evidence type="ECO:0000313" key="3">
    <source>
        <dbReference type="Proteomes" id="UP000664265"/>
    </source>
</evidence>
<organism evidence="2 3">
    <name type="scientific">Prevotella illustrans</name>
    <dbReference type="NCBI Taxonomy" id="2800387"/>
    <lineage>
        <taxon>Bacteria</taxon>
        <taxon>Pseudomonadati</taxon>
        <taxon>Bacteroidota</taxon>
        <taxon>Bacteroidia</taxon>
        <taxon>Bacteroidales</taxon>
        <taxon>Prevotellaceae</taxon>
        <taxon>Prevotella</taxon>
    </lineage>
</organism>
<dbReference type="RefSeq" id="WP_107580781.1">
    <property type="nucleotide sequence ID" value="NZ_JAERMS010000035.1"/>
</dbReference>
<evidence type="ECO:0000256" key="1">
    <source>
        <dbReference type="SAM" id="SignalP"/>
    </source>
</evidence>
<sequence>MSYKSFFTLLLAILSVVPANAQRNRPANLQESRSIVEKYVESLQSLYHLTFEDSIQKKHNPTLQVINYASLFLPLTYYRNVSDNCLALDTDTLQRIDLSRTLLHVYLTRPDLVQRTGKELKIVGAVGEGEGTKIENHPDLIKKVAPKIVEPDVQMYGVKVFKPNFWSYHSDYYLQFLQNFVTSNWYKGGESNYNMVGAVTLQANYNNKQKVKWDNKLEMKLGFQTSKSDSLHNLKTSEDLIRYTGKLGLQATKRWYYTIQLLTYTQFMRGFKNNDPKTYSDFLSPFTTNLSVGMDYNVNWFKKKLVGTIHLAPLAYNFKYVSRKALAKRYGLDKDKHTLHDIGSEFTLDLVWKFSDMMNWKMRLFGYTTYRRAELEWENTLTFQFNKYISTKVFIYPRFDDGSMRDEKYGYWQYKEYASLGFSYSF</sequence>
<protein>
    <submittedName>
        <fullName evidence="2">DUF3078 domain-containing protein</fullName>
    </submittedName>
</protein>
<accession>A0ABS3M7G0</accession>
<keyword evidence="1" id="KW-0732">Signal</keyword>
<dbReference type="InterPro" id="IPR021428">
    <property type="entry name" value="DUF3078"/>
</dbReference>
<comment type="caution">
    <text evidence="2">The sequence shown here is derived from an EMBL/GenBank/DDBJ whole genome shotgun (WGS) entry which is preliminary data.</text>
</comment>
<keyword evidence="3" id="KW-1185">Reference proteome</keyword>